<dbReference type="InterPro" id="IPR005090">
    <property type="entry name" value="RepC_N"/>
</dbReference>
<evidence type="ECO:0000259" key="4">
    <source>
        <dbReference type="Pfam" id="PF11800"/>
    </source>
</evidence>
<evidence type="ECO:0000313" key="5">
    <source>
        <dbReference type="EMBL" id="RAK14079.1"/>
    </source>
</evidence>
<evidence type="ECO:0000259" key="3">
    <source>
        <dbReference type="Pfam" id="PF03428"/>
    </source>
</evidence>
<proteinExistence type="predicted"/>
<comment type="caution">
    <text evidence="5">The sequence shown here is derived from an EMBL/GenBank/DDBJ whole genome shotgun (WGS) entry which is preliminary data.</text>
</comment>
<dbReference type="Proteomes" id="UP000249165">
    <property type="component" value="Unassembled WGS sequence"/>
</dbReference>
<evidence type="ECO:0000256" key="2">
    <source>
        <dbReference type="SAM" id="MobiDB-lite"/>
    </source>
</evidence>
<accession>A0A327Y6K1</accession>
<dbReference type="AlphaFoldDB" id="A0A327Y6K1"/>
<protein>
    <submittedName>
        <fullName evidence="5">Replication initiation protein RepC</fullName>
    </submittedName>
</protein>
<feature type="domain" description="Plasmid replication protein C N-terminal" evidence="3">
    <location>
        <begin position="22"/>
        <end position="161"/>
    </location>
</feature>
<organism evidence="5 6">
    <name type="scientific">Salipiger aestuarii</name>
    <dbReference type="NCBI Taxonomy" id="568098"/>
    <lineage>
        <taxon>Bacteria</taxon>
        <taxon>Pseudomonadati</taxon>
        <taxon>Pseudomonadota</taxon>
        <taxon>Alphaproteobacteria</taxon>
        <taxon>Rhodobacterales</taxon>
        <taxon>Roseobacteraceae</taxon>
        <taxon>Salipiger</taxon>
    </lineage>
</organism>
<reference evidence="5 6" key="1">
    <citation type="submission" date="2018-06" db="EMBL/GenBank/DDBJ databases">
        <title>Genomic Encyclopedia of Archaeal and Bacterial Type Strains, Phase II (KMG-II): from individual species to whole genera.</title>
        <authorList>
            <person name="Goeker M."/>
        </authorList>
    </citation>
    <scope>NUCLEOTIDE SEQUENCE [LARGE SCALE GENOMIC DNA]</scope>
    <source>
        <strain evidence="5 6">DSM 22011</strain>
    </source>
</reference>
<dbReference type="Pfam" id="PF11800">
    <property type="entry name" value="RP-C_C"/>
    <property type="match status" value="1"/>
</dbReference>
<keyword evidence="1" id="KW-0175">Coiled coil</keyword>
<feature type="domain" description="Plasmid replication protein C C-terminal" evidence="4">
    <location>
        <begin position="244"/>
        <end position="334"/>
    </location>
</feature>
<feature type="coiled-coil region" evidence="1">
    <location>
        <begin position="136"/>
        <end position="163"/>
    </location>
</feature>
<feature type="region of interest" description="Disordered" evidence="2">
    <location>
        <begin position="1"/>
        <end position="20"/>
    </location>
</feature>
<evidence type="ECO:0000313" key="6">
    <source>
        <dbReference type="Proteomes" id="UP000249165"/>
    </source>
</evidence>
<dbReference type="Pfam" id="PF03428">
    <property type="entry name" value="RP-C"/>
    <property type="match status" value="1"/>
</dbReference>
<evidence type="ECO:0000256" key="1">
    <source>
        <dbReference type="SAM" id="Coils"/>
    </source>
</evidence>
<dbReference type="RefSeq" id="WP_223865934.1">
    <property type="nucleotide sequence ID" value="NZ_LIGK01000017.1"/>
</dbReference>
<name>A0A327Y6K1_9RHOB</name>
<dbReference type="EMBL" id="QLMG01000030">
    <property type="protein sequence ID" value="RAK14079.1"/>
    <property type="molecule type" value="Genomic_DNA"/>
</dbReference>
<gene>
    <name evidence="5" type="ORF">ATI53_103046</name>
</gene>
<dbReference type="InterPro" id="IPR021760">
    <property type="entry name" value="RepC_C"/>
</dbReference>
<keyword evidence="6" id="KW-1185">Reference proteome</keyword>
<sequence>MAPHQIAAPNGQRPGSALSADNAPERHVVMAMLRRAAPLLGLRAPVLATLNAMLSCLPPRRSHHTVFASNETLVFRRDGISERTIRRHVVQLIEAGLLLRHDSANRKRFMRRSRADGTCLRFGFDLSPLFAQIERIARIAAQADDMRDRLALLRTQIRAAANQRLRHDDQDPAALHALKALRRKLDADDCAALLADLPDVPMQPLDTDPCEPDKMTGRHGQNVRHHQNSIKDINDKKERLTMHDLSAACPEALAFASHPLGNERDVISHGRTLAPMIGIDPKIYSRAEDRVGATGAAVAVMAVIQMQDRVRALGAYFHALVLGPKSAEFDALRLIRFLQRFDRCPRTTRPLTAAIAR</sequence>